<keyword evidence="1 4" id="KW-0560">Oxidoreductase</keyword>
<accession>A0A1J5RUW4</accession>
<name>A0A1J5RUW4_9ZZZZ</name>
<evidence type="ECO:0000313" key="4">
    <source>
        <dbReference type="EMBL" id="OIQ95783.1"/>
    </source>
</evidence>
<dbReference type="EC" id="1.1.1.79" evidence="4"/>
<organism evidence="4">
    <name type="scientific">mine drainage metagenome</name>
    <dbReference type="NCBI Taxonomy" id="410659"/>
    <lineage>
        <taxon>unclassified sequences</taxon>
        <taxon>metagenomes</taxon>
        <taxon>ecological metagenomes</taxon>
    </lineage>
</organism>
<dbReference type="GO" id="GO:0030267">
    <property type="term" value="F:glyoxylate reductase (NADPH) activity"/>
    <property type="evidence" value="ECO:0007669"/>
    <property type="project" value="UniProtKB-EC"/>
</dbReference>
<dbReference type="AlphaFoldDB" id="A0A1J5RUW4"/>
<keyword evidence="2" id="KW-0520">NAD</keyword>
<dbReference type="PANTHER" id="PTHR43333">
    <property type="entry name" value="2-HACID_DH_C DOMAIN-CONTAINING PROTEIN"/>
    <property type="match status" value="1"/>
</dbReference>
<dbReference type="InterPro" id="IPR036291">
    <property type="entry name" value="NAD(P)-bd_dom_sf"/>
</dbReference>
<proteinExistence type="predicted"/>
<dbReference type="CDD" id="cd12164">
    <property type="entry name" value="GDH_like_2"/>
    <property type="match status" value="1"/>
</dbReference>
<dbReference type="GO" id="GO:0051287">
    <property type="term" value="F:NAD binding"/>
    <property type="evidence" value="ECO:0007669"/>
    <property type="project" value="InterPro"/>
</dbReference>
<reference evidence="4" key="1">
    <citation type="submission" date="2016-10" db="EMBL/GenBank/DDBJ databases">
        <title>Sequence of Gallionella enrichment culture.</title>
        <authorList>
            <person name="Poehlein A."/>
            <person name="Muehling M."/>
            <person name="Daniel R."/>
        </authorList>
    </citation>
    <scope>NUCLEOTIDE SEQUENCE</scope>
</reference>
<dbReference type="PANTHER" id="PTHR43333:SF1">
    <property type="entry name" value="D-ISOMER SPECIFIC 2-HYDROXYACID DEHYDROGENASE NAD-BINDING DOMAIN-CONTAINING PROTEIN"/>
    <property type="match status" value="1"/>
</dbReference>
<comment type="caution">
    <text evidence="4">The sequence shown here is derived from an EMBL/GenBank/DDBJ whole genome shotgun (WGS) entry which is preliminary data.</text>
</comment>
<dbReference type="InterPro" id="IPR006140">
    <property type="entry name" value="D-isomer_DH_NAD-bd"/>
</dbReference>
<dbReference type="GO" id="GO:0016618">
    <property type="term" value="F:hydroxypyruvate reductase [NAD(P)H] activity"/>
    <property type="evidence" value="ECO:0007669"/>
    <property type="project" value="UniProtKB-EC"/>
</dbReference>
<evidence type="ECO:0000256" key="2">
    <source>
        <dbReference type="ARBA" id="ARBA00023027"/>
    </source>
</evidence>
<dbReference type="SUPFAM" id="SSF52283">
    <property type="entry name" value="Formate/glycerate dehydrogenase catalytic domain-like"/>
    <property type="match status" value="1"/>
</dbReference>
<dbReference type="Gene3D" id="3.40.50.720">
    <property type="entry name" value="NAD(P)-binding Rossmann-like Domain"/>
    <property type="match status" value="2"/>
</dbReference>
<dbReference type="EMBL" id="MLJW01000160">
    <property type="protein sequence ID" value="OIQ95783.1"/>
    <property type="molecule type" value="Genomic_DNA"/>
</dbReference>
<feature type="domain" description="D-isomer specific 2-hydroxyacid dehydrogenase NAD-binding" evidence="3">
    <location>
        <begin position="104"/>
        <end position="275"/>
    </location>
</feature>
<protein>
    <submittedName>
        <fullName evidence="4">Glyoxylate/hydroxypyruvate reductase A</fullName>
        <ecNumber evidence="4">1.1.1.79</ecNumber>
        <ecNumber evidence="4">1.1.1.81</ecNumber>
    </submittedName>
</protein>
<keyword evidence="4" id="KW-0670">Pyruvate</keyword>
<evidence type="ECO:0000259" key="3">
    <source>
        <dbReference type="Pfam" id="PF02826"/>
    </source>
</evidence>
<dbReference type="EC" id="1.1.1.81" evidence="4"/>
<evidence type="ECO:0000256" key="1">
    <source>
        <dbReference type="ARBA" id="ARBA00023002"/>
    </source>
</evidence>
<sequence>MPGILFYSLCDDAKAWRAQFALHFPDWSFHGWPDVEDPDVIEVALVWKPPRGVLKAYRNLRLIINLGAGVDAILSDPGLPEGVPIVRLNDPGMAAMMMQYVLFCVLNYHRNFPEFAQAQKQRRWHYIHPRPARHTHIGLLGLGMLGGFVAMELKRQGFTVSGWARTPKQLDGIATSHGARPAPEWLGTLDILVVLLPLTPQTRGLVERTVLQALPRGAKLISVGRGAVVNEADLIEALRSGHLGAATVDTCEQEPLPPEHPFWAMDNVAVTPHLASVAVPESCMAQIVRDVEAVRAGQRPAHVVDPAAGY</sequence>
<gene>
    <name evidence="4" type="primary">ghrA_2</name>
    <name evidence="4" type="ORF">GALL_222420</name>
</gene>
<dbReference type="SUPFAM" id="SSF51735">
    <property type="entry name" value="NAD(P)-binding Rossmann-fold domains"/>
    <property type="match status" value="1"/>
</dbReference>
<dbReference type="Pfam" id="PF02826">
    <property type="entry name" value="2-Hacid_dh_C"/>
    <property type="match status" value="1"/>
</dbReference>